<evidence type="ECO:0000313" key="9">
    <source>
        <dbReference type="Proteomes" id="UP000502706"/>
    </source>
</evidence>
<dbReference type="GO" id="GO:0008299">
    <property type="term" value="P:isoprenoid biosynthetic process"/>
    <property type="evidence" value="ECO:0007669"/>
    <property type="project" value="InterPro"/>
</dbReference>
<feature type="compositionally biased region" description="Polar residues" evidence="7">
    <location>
        <begin position="13"/>
        <end position="22"/>
    </location>
</feature>
<keyword evidence="5" id="KW-0460">Magnesium</keyword>
<dbReference type="KEGG" id="rmar:GBA65_06805"/>
<organism evidence="8 9">
    <name type="scientific">Rubrobacter marinus</name>
    <dbReference type="NCBI Taxonomy" id="2653852"/>
    <lineage>
        <taxon>Bacteria</taxon>
        <taxon>Bacillati</taxon>
        <taxon>Actinomycetota</taxon>
        <taxon>Rubrobacteria</taxon>
        <taxon>Rubrobacterales</taxon>
        <taxon>Rubrobacteraceae</taxon>
        <taxon>Rubrobacter</taxon>
    </lineage>
</organism>
<dbReference type="PANTHER" id="PTHR12001">
    <property type="entry name" value="GERANYLGERANYL PYROPHOSPHATE SYNTHASE"/>
    <property type="match status" value="1"/>
</dbReference>
<keyword evidence="3 6" id="KW-0808">Transferase</keyword>
<keyword evidence="4" id="KW-0479">Metal-binding</keyword>
<feature type="region of interest" description="Disordered" evidence="7">
    <location>
        <begin position="1"/>
        <end position="27"/>
    </location>
</feature>
<dbReference type="CDD" id="cd00685">
    <property type="entry name" value="Trans_IPPS_HT"/>
    <property type="match status" value="1"/>
</dbReference>
<dbReference type="PROSITE" id="PS00723">
    <property type="entry name" value="POLYPRENYL_SYNTHASE_1"/>
    <property type="match status" value="1"/>
</dbReference>
<protein>
    <submittedName>
        <fullName evidence="8">Heptaprenyl diphosphate synthase</fullName>
    </submittedName>
</protein>
<gene>
    <name evidence="8" type="ORF">GBA65_06805</name>
</gene>
<keyword evidence="9" id="KW-1185">Reference proteome</keyword>
<dbReference type="PANTHER" id="PTHR12001:SF69">
    <property type="entry name" value="ALL TRANS-POLYPRENYL-DIPHOSPHATE SYNTHASE PDSS1"/>
    <property type="match status" value="1"/>
</dbReference>
<evidence type="ECO:0000256" key="1">
    <source>
        <dbReference type="ARBA" id="ARBA00001946"/>
    </source>
</evidence>
<evidence type="ECO:0000256" key="4">
    <source>
        <dbReference type="ARBA" id="ARBA00022723"/>
    </source>
</evidence>
<evidence type="ECO:0000256" key="3">
    <source>
        <dbReference type="ARBA" id="ARBA00022679"/>
    </source>
</evidence>
<sequence length="349" mass="36198">MDYKTLHGGPTLAASSPSTSGRNLAESARQLRDALPDEASRSVSAVEERLVEIASVAPSGLVAPALEALTAGGKRLRPILMVLCARMGRPETGALLTASAAIEALHTATLIHDDVVDKAAKRRGRPTTVAAYGREIAVATGDYLFAEAFHGLAEIGDPRLVRAFAEASMGLAEGELEQYRSSRGPVEVEAYLEHIRMKTAGLFRAACVAGGSLGGLSLKQIDALATYGQALGLAFQMSDDVMDLVGKPGLMGKGIGADLAEGTVTLPVIFAIKEGDAAAIRRVLETPNPAPEVLEAGIEAVLATDAINKTEAWALGEVEAAIEGLSLLPDGAERAILEAIASEVVGRDA</sequence>
<dbReference type="GO" id="GO:0004659">
    <property type="term" value="F:prenyltransferase activity"/>
    <property type="evidence" value="ECO:0007669"/>
    <property type="project" value="InterPro"/>
</dbReference>
<dbReference type="SFLD" id="SFLDS00005">
    <property type="entry name" value="Isoprenoid_Synthase_Type_I"/>
    <property type="match status" value="1"/>
</dbReference>
<dbReference type="InterPro" id="IPR008949">
    <property type="entry name" value="Isoprenoid_synthase_dom_sf"/>
</dbReference>
<reference evidence="8 9" key="1">
    <citation type="submission" date="2019-10" db="EMBL/GenBank/DDBJ databases">
        <title>Rubrobacter sp nov SCSIO 52915 isolated from a deep-sea sediment in the South China Sea.</title>
        <authorList>
            <person name="Chen R.W."/>
        </authorList>
    </citation>
    <scope>NUCLEOTIDE SEQUENCE [LARGE SCALE GENOMIC DNA]</scope>
    <source>
        <strain evidence="8 9">SCSIO 52915</strain>
    </source>
</reference>
<evidence type="ECO:0000256" key="7">
    <source>
        <dbReference type="SAM" id="MobiDB-lite"/>
    </source>
</evidence>
<accession>A0A6G8PVS2</accession>
<dbReference type="Gene3D" id="1.10.600.10">
    <property type="entry name" value="Farnesyl Diphosphate Synthase"/>
    <property type="match status" value="1"/>
</dbReference>
<dbReference type="EMBL" id="CP045121">
    <property type="protein sequence ID" value="QIN78267.1"/>
    <property type="molecule type" value="Genomic_DNA"/>
</dbReference>
<dbReference type="Proteomes" id="UP000502706">
    <property type="component" value="Chromosome"/>
</dbReference>
<dbReference type="PROSITE" id="PS00444">
    <property type="entry name" value="POLYPRENYL_SYNTHASE_2"/>
    <property type="match status" value="1"/>
</dbReference>
<dbReference type="InterPro" id="IPR000092">
    <property type="entry name" value="Polyprenyl_synt"/>
</dbReference>
<comment type="similarity">
    <text evidence="2 6">Belongs to the FPP/GGPP synthase family.</text>
</comment>
<evidence type="ECO:0000256" key="5">
    <source>
        <dbReference type="ARBA" id="ARBA00022842"/>
    </source>
</evidence>
<evidence type="ECO:0000313" key="8">
    <source>
        <dbReference type="EMBL" id="QIN78267.1"/>
    </source>
</evidence>
<proteinExistence type="inferred from homology"/>
<dbReference type="InterPro" id="IPR033749">
    <property type="entry name" value="Polyprenyl_synt_CS"/>
</dbReference>
<dbReference type="SUPFAM" id="SSF48576">
    <property type="entry name" value="Terpenoid synthases"/>
    <property type="match status" value="1"/>
</dbReference>
<dbReference type="AlphaFoldDB" id="A0A6G8PVS2"/>
<evidence type="ECO:0000256" key="6">
    <source>
        <dbReference type="RuleBase" id="RU004466"/>
    </source>
</evidence>
<dbReference type="Pfam" id="PF00348">
    <property type="entry name" value="polyprenyl_synt"/>
    <property type="match status" value="1"/>
</dbReference>
<dbReference type="GO" id="GO:0046872">
    <property type="term" value="F:metal ion binding"/>
    <property type="evidence" value="ECO:0007669"/>
    <property type="project" value="UniProtKB-KW"/>
</dbReference>
<comment type="cofactor">
    <cofactor evidence="1">
        <name>Mg(2+)</name>
        <dbReference type="ChEBI" id="CHEBI:18420"/>
    </cofactor>
</comment>
<evidence type="ECO:0000256" key="2">
    <source>
        <dbReference type="ARBA" id="ARBA00006706"/>
    </source>
</evidence>
<name>A0A6G8PVS2_9ACTN</name>